<dbReference type="AlphaFoldDB" id="A0A0S7YG60"/>
<dbReference type="SUPFAM" id="SSF50486">
    <property type="entry name" value="FMT C-terminal domain-like"/>
    <property type="match status" value="1"/>
</dbReference>
<dbReference type="PANTHER" id="PTHR11138">
    <property type="entry name" value="METHIONYL-TRNA FORMYLTRANSFERASE"/>
    <property type="match status" value="1"/>
</dbReference>
<evidence type="ECO:0000256" key="1">
    <source>
        <dbReference type="ARBA" id="ARBA00010699"/>
    </source>
</evidence>
<feature type="domain" description="Formyl transferase C-terminal" evidence="7">
    <location>
        <begin position="202"/>
        <end position="297"/>
    </location>
</feature>
<name>A0A0S7YG60_UNCT6</name>
<comment type="catalytic activity">
    <reaction evidence="5">
        <text>L-methionyl-tRNA(fMet) + (6R)-10-formyltetrahydrofolate = N-formyl-L-methionyl-tRNA(fMet) + (6S)-5,6,7,8-tetrahydrofolate + H(+)</text>
        <dbReference type="Rhea" id="RHEA:24380"/>
        <dbReference type="Rhea" id="RHEA-COMP:9952"/>
        <dbReference type="Rhea" id="RHEA-COMP:9953"/>
        <dbReference type="ChEBI" id="CHEBI:15378"/>
        <dbReference type="ChEBI" id="CHEBI:57453"/>
        <dbReference type="ChEBI" id="CHEBI:78530"/>
        <dbReference type="ChEBI" id="CHEBI:78844"/>
        <dbReference type="ChEBI" id="CHEBI:195366"/>
        <dbReference type="EC" id="2.1.2.9"/>
    </reaction>
</comment>
<dbReference type="PANTHER" id="PTHR11138:SF5">
    <property type="entry name" value="METHIONYL-TRNA FORMYLTRANSFERASE, MITOCHONDRIAL"/>
    <property type="match status" value="1"/>
</dbReference>
<dbReference type="HAMAP" id="MF_00182">
    <property type="entry name" value="Formyl_trans"/>
    <property type="match status" value="1"/>
</dbReference>
<evidence type="ECO:0000313" key="9">
    <source>
        <dbReference type="Proteomes" id="UP000051012"/>
    </source>
</evidence>
<evidence type="ECO:0000313" key="8">
    <source>
        <dbReference type="EMBL" id="KPJ73475.1"/>
    </source>
</evidence>
<dbReference type="GO" id="GO:0004479">
    <property type="term" value="F:methionyl-tRNA formyltransferase activity"/>
    <property type="evidence" value="ECO:0007669"/>
    <property type="project" value="UniProtKB-UniRule"/>
</dbReference>
<keyword evidence="3 5" id="KW-0808">Transferase</keyword>
<dbReference type="Pfam" id="PF00551">
    <property type="entry name" value="Formyl_trans_N"/>
    <property type="match status" value="1"/>
</dbReference>
<dbReference type="InterPro" id="IPR002376">
    <property type="entry name" value="Formyl_transf_N"/>
</dbReference>
<dbReference type="Gene3D" id="3.40.50.12230">
    <property type="match status" value="1"/>
</dbReference>
<evidence type="ECO:0000256" key="5">
    <source>
        <dbReference type="HAMAP-Rule" id="MF_00182"/>
    </source>
</evidence>
<dbReference type="EC" id="2.1.2.9" evidence="2 5"/>
<dbReference type="GO" id="GO:0005829">
    <property type="term" value="C:cytosol"/>
    <property type="evidence" value="ECO:0007669"/>
    <property type="project" value="TreeGrafter"/>
</dbReference>
<evidence type="ECO:0000256" key="3">
    <source>
        <dbReference type="ARBA" id="ARBA00022679"/>
    </source>
</evidence>
<dbReference type="PROSITE" id="PS00373">
    <property type="entry name" value="GART"/>
    <property type="match status" value="1"/>
</dbReference>
<evidence type="ECO:0000256" key="4">
    <source>
        <dbReference type="ARBA" id="ARBA00022917"/>
    </source>
</evidence>
<dbReference type="CDD" id="cd08704">
    <property type="entry name" value="Met_tRNA_FMT_C"/>
    <property type="match status" value="1"/>
</dbReference>
<accession>A0A0S7YG60</accession>
<keyword evidence="4 5" id="KW-0648">Protein biosynthesis</keyword>
<dbReference type="InterPro" id="IPR041711">
    <property type="entry name" value="Met-tRNA-FMT_N"/>
</dbReference>
<protein>
    <recommendedName>
        <fullName evidence="2 5">Methionyl-tRNA formyltransferase</fullName>
        <ecNumber evidence="2 5">2.1.2.9</ecNumber>
    </recommendedName>
</protein>
<dbReference type="InterPro" id="IPR005793">
    <property type="entry name" value="Formyl_trans_C"/>
</dbReference>
<feature type="binding site" evidence="5">
    <location>
        <begin position="108"/>
        <end position="111"/>
    </location>
    <ligand>
        <name>(6S)-5,6,7,8-tetrahydrofolate</name>
        <dbReference type="ChEBI" id="CHEBI:57453"/>
    </ligand>
</feature>
<proteinExistence type="inferred from homology"/>
<feature type="domain" description="Formyl transferase N-terminal" evidence="6">
    <location>
        <begin position="1"/>
        <end position="178"/>
    </location>
</feature>
<dbReference type="PATRIC" id="fig|1703772.3.peg.1233"/>
<dbReference type="InterPro" id="IPR005794">
    <property type="entry name" value="Fmt"/>
</dbReference>
<comment type="caution">
    <text evidence="8">The sequence shown here is derived from an EMBL/GenBank/DDBJ whole genome shotgun (WGS) entry which is preliminary data.</text>
</comment>
<dbReference type="InterPro" id="IPR011034">
    <property type="entry name" value="Formyl_transferase-like_C_sf"/>
</dbReference>
<gene>
    <name evidence="5" type="primary">fmt</name>
    <name evidence="8" type="ORF">AMJ52_03585</name>
</gene>
<sequence length="305" mass="34003">MKVIFFGSTKFSLPIIKKINEYFELAGIVIVKPRPKGRGLKITLPEVAEWAKSVGIRIFSPDDPNEKGFINTISRLEPDLFVLSAYGHILSGDLLNVPRFGGLNVHPSLLPKYRGAAPIQRAIMAGEKKTGITIFFMDEKIDHGDIIFQKELMIEPDDTYGSLMAKLSTLGEEVIVDILNSVKSDNCVRMKQDESIKTYAAKINKREMIINWHESTENIINLIRALSPRPGARTVFRGKELKIFQALSAEGKLQPGFIHIENKKVHVGTGDGSVILNDVQPEGKARISGLDFINGFRVKEGEMMI</sequence>
<evidence type="ECO:0000259" key="7">
    <source>
        <dbReference type="Pfam" id="PF02911"/>
    </source>
</evidence>
<evidence type="ECO:0000259" key="6">
    <source>
        <dbReference type="Pfam" id="PF00551"/>
    </source>
</evidence>
<dbReference type="InterPro" id="IPR036477">
    <property type="entry name" value="Formyl_transf_N_sf"/>
</dbReference>
<dbReference type="CDD" id="cd08646">
    <property type="entry name" value="FMT_core_Met-tRNA-FMT_N"/>
    <property type="match status" value="1"/>
</dbReference>
<comment type="function">
    <text evidence="5">Attaches a formyl group to the free amino group of methionyl-tRNA(fMet). The formyl group appears to play a dual role in the initiator identity of N-formylmethionyl-tRNA by promoting its recognition by IF2 and preventing the misappropriation of this tRNA by the elongation apparatus.</text>
</comment>
<dbReference type="InterPro" id="IPR001555">
    <property type="entry name" value="GART_AS"/>
</dbReference>
<dbReference type="InterPro" id="IPR044135">
    <property type="entry name" value="Met-tRNA-FMT_C"/>
</dbReference>
<dbReference type="EMBL" id="LJNI01000032">
    <property type="protein sequence ID" value="KPJ73475.1"/>
    <property type="molecule type" value="Genomic_DNA"/>
</dbReference>
<dbReference type="Pfam" id="PF02911">
    <property type="entry name" value="Formyl_trans_C"/>
    <property type="match status" value="1"/>
</dbReference>
<dbReference type="SUPFAM" id="SSF53328">
    <property type="entry name" value="Formyltransferase"/>
    <property type="match status" value="1"/>
</dbReference>
<dbReference type="Proteomes" id="UP000051012">
    <property type="component" value="Unassembled WGS sequence"/>
</dbReference>
<organism evidence="8 9">
    <name type="scientific">candidate division TA06 bacterium DG_78</name>
    <dbReference type="NCBI Taxonomy" id="1703772"/>
    <lineage>
        <taxon>Bacteria</taxon>
        <taxon>Bacteria division TA06</taxon>
    </lineage>
</organism>
<reference evidence="8 9" key="1">
    <citation type="journal article" date="2015" name="Microbiome">
        <title>Genomic resolution of linkages in carbon, nitrogen, and sulfur cycling among widespread estuary sediment bacteria.</title>
        <authorList>
            <person name="Baker B.J."/>
            <person name="Lazar C.S."/>
            <person name="Teske A.P."/>
            <person name="Dick G.J."/>
        </authorList>
    </citation>
    <scope>NUCLEOTIDE SEQUENCE [LARGE SCALE GENOMIC DNA]</scope>
    <source>
        <strain evidence="8">DG_78</strain>
    </source>
</reference>
<evidence type="ECO:0000256" key="2">
    <source>
        <dbReference type="ARBA" id="ARBA00012261"/>
    </source>
</evidence>
<dbReference type="NCBIfam" id="TIGR00460">
    <property type="entry name" value="fmt"/>
    <property type="match status" value="1"/>
</dbReference>
<comment type="similarity">
    <text evidence="1 5">Belongs to the Fmt family.</text>
</comment>